<keyword evidence="3" id="KW-1185">Reference proteome</keyword>
<reference evidence="2 3" key="1">
    <citation type="submission" date="2024-11" db="EMBL/GenBank/DDBJ databases">
        <title>Chromosome-level genome assembly of the freshwater bivalve Anodonta woodiana.</title>
        <authorList>
            <person name="Chen X."/>
        </authorList>
    </citation>
    <scope>NUCLEOTIDE SEQUENCE [LARGE SCALE GENOMIC DNA]</scope>
    <source>
        <strain evidence="2">MN2024</strain>
        <tissue evidence="2">Gills</tissue>
    </source>
</reference>
<evidence type="ECO:0000256" key="1">
    <source>
        <dbReference type="SAM" id="Phobius"/>
    </source>
</evidence>
<keyword evidence="1" id="KW-0812">Transmembrane</keyword>
<accession>A0ABD3XD19</accession>
<gene>
    <name evidence="2" type="ORF">ACJMK2_029712</name>
</gene>
<name>A0ABD3XD19_SINWO</name>
<protein>
    <submittedName>
        <fullName evidence="2">Uncharacterized protein</fullName>
    </submittedName>
</protein>
<dbReference type="Proteomes" id="UP001634394">
    <property type="component" value="Unassembled WGS sequence"/>
</dbReference>
<proteinExistence type="predicted"/>
<keyword evidence="1" id="KW-0472">Membrane</keyword>
<keyword evidence="1" id="KW-1133">Transmembrane helix</keyword>
<organism evidence="2 3">
    <name type="scientific">Sinanodonta woodiana</name>
    <name type="common">Chinese pond mussel</name>
    <name type="synonym">Anodonta woodiana</name>
    <dbReference type="NCBI Taxonomy" id="1069815"/>
    <lineage>
        <taxon>Eukaryota</taxon>
        <taxon>Metazoa</taxon>
        <taxon>Spiralia</taxon>
        <taxon>Lophotrochozoa</taxon>
        <taxon>Mollusca</taxon>
        <taxon>Bivalvia</taxon>
        <taxon>Autobranchia</taxon>
        <taxon>Heteroconchia</taxon>
        <taxon>Palaeoheterodonta</taxon>
        <taxon>Unionida</taxon>
        <taxon>Unionoidea</taxon>
        <taxon>Unionidae</taxon>
        <taxon>Unioninae</taxon>
        <taxon>Sinanodonta</taxon>
    </lineage>
</organism>
<evidence type="ECO:0000313" key="2">
    <source>
        <dbReference type="EMBL" id="KAL3883451.1"/>
    </source>
</evidence>
<sequence>MCDLHINHCDSVSILGDNFLKSERLSCRISMFEIKLNGTRFHDNNHIFVKGLIFSNDEVSCSIPDFSSKHSVQLDDELDTVAAGYKIAIGYERNNFSSDISLLLYDSECVNCAKAGFNISCKIKEEFTIDNLRCVRKSIPSTPNKIDSTKGWIIAVAVGSAVVFLTGLILLGYLLQRKKRNRLKKEMIEKPYQELCKMERNPDNNDTVKDVYDQIADLSDTYLSIQGNAMKSNESTKSECIGVKINTVFNTENDGHFVQRIVVNTDYENLTSKVRMRQSETGDDSSRK</sequence>
<comment type="caution">
    <text evidence="2">The sequence shown here is derived from an EMBL/GenBank/DDBJ whole genome shotgun (WGS) entry which is preliminary data.</text>
</comment>
<evidence type="ECO:0000313" key="3">
    <source>
        <dbReference type="Proteomes" id="UP001634394"/>
    </source>
</evidence>
<dbReference type="AlphaFoldDB" id="A0ABD3XD19"/>
<feature type="transmembrane region" description="Helical" evidence="1">
    <location>
        <begin position="152"/>
        <end position="175"/>
    </location>
</feature>
<dbReference type="EMBL" id="JBJQND010000003">
    <property type="protein sequence ID" value="KAL3883451.1"/>
    <property type="molecule type" value="Genomic_DNA"/>
</dbReference>